<proteinExistence type="predicted"/>
<evidence type="ECO:0000256" key="10">
    <source>
        <dbReference type="ARBA" id="ARBA00023228"/>
    </source>
</evidence>
<feature type="region of interest" description="Disordered" evidence="12">
    <location>
        <begin position="34"/>
        <end position="56"/>
    </location>
</feature>
<reference evidence="14" key="2">
    <citation type="journal article" date="2014" name="Nat. Commun.">
        <title>The cavefish genome reveals candidate genes for eye loss.</title>
        <authorList>
            <person name="McGaugh S.E."/>
            <person name="Gross J.B."/>
            <person name="Aken B."/>
            <person name="Blin M."/>
            <person name="Borowsky R."/>
            <person name="Chalopin D."/>
            <person name="Hinaux H."/>
            <person name="Jeffery W.R."/>
            <person name="Keene A."/>
            <person name="Ma L."/>
            <person name="Minx P."/>
            <person name="Murphy D."/>
            <person name="O'Quin K.E."/>
            <person name="Retaux S."/>
            <person name="Rohner N."/>
            <person name="Searle S.M."/>
            <person name="Stahl B.A."/>
            <person name="Tabin C."/>
            <person name="Volff J.N."/>
            <person name="Yoshizawa M."/>
            <person name="Warren W.C."/>
        </authorList>
    </citation>
    <scope>NUCLEOTIDE SEQUENCE [LARGE SCALE GENOMIC DNA]</scope>
    <source>
        <strain evidence="14">female</strain>
    </source>
</reference>
<evidence type="ECO:0000256" key="3">
    <source>
        <dbReference type="ARBA" id="ARBA00004155"/>
    </source>
</evidence>
<dbReference type="PANTHER" id="PTHR21014">
    <property type="entry name" value="PHOSPHATIDYLINOSITOL-4,5-BISPHOSPHATE 4-PHOSPHATASE"/>
    <property type="match status" value="1"/>
</dbReference>
<reference evidence="13" key="4">
    <citation type="submission" date="2025-09" db="UniProtKB">
        <authorList>
            <consortium name="Ensembl"/>
        </authorList>
    </citation>
    <scope>IDENTIFICATION</scope>
</reference>
<evidence type="ECO:0000313" key="13">
    <source>
        <dbReference type="Ensembl" id="ENSAMXP00000038408.1"/>
    </source>
</evidence>
<evidence type="ECO:0000256" key="2">
    <source>
        <dbReference type="ARBA" id="ARBA00004107"/>
    </source>
</evidence>
<evidence type="ECO:0000256" key="12">
    <source>
        <dbReference type="SAM" id="MobiDB-lite"/>
    </source>
</evidence>
<comment type="function">
    <text evidence="11">Catalyzes the hydrolysis of phosphatidylinositol-4,5-bisphosphate (PtdIns-4,5-P2) to phosphatidylinositol-4-phosphate (PtdIns-4-P).</text>
</comment>
<dbReference type="GeneTree" id="ENSGT00390000003680"/>
<dbReference type="Proteomes" id="UP000018467">
    <property type="component" value="Unassembled WGS sequence"/>
</dbReference>
<dbReference type="KEGG" id="amex:103040625"/>
<dbReference type="GO" id="GO:0030670">
    <property type="term" value="C:phagocytic vesicle membrane"/>
    <property type="evidence" value="ECO:0007669"/>
    <property type="project" value="TreeGrafter"/>
</dbReference>
<protein>
    <recommendedName>
        <fullName evidence="4 11">Phosphatidylinositol-4,5-bisphosphate 4-phosphatase</fullName>
        <ecNumber evidence="4 11">3.1.3.78</ecNumber>
    </recommendedName>
</protein>
<comment type="subcellular location">
    <subcellularLocation>
        <location evidence="2 11">Late endosome membrane</location>
        <topology evidence="2 11">Multi-pass membrane protein</topology>
    </subcellularLocation>
    <subcellularLocation>
        <location evidence="3 11">Lysosome membrane</location>
        <topology evidence="3 11">Multi-pass membrane protein</topology>
    </subcellularLocation>
</comment>
<dbReference type="RefSeq" id="XP_049325785.1">
    <property type="nucleotide sequence ID" value="XM_049469828.1"/>
</dbReference>
<dbReference type="GeneID" id="103040625"/>
<keyword evidence="5 11" id="KW-0812">Transmembrane</keyword>
<accession>A0A3B1J856</accession>
<dbReference type="OrthoDB" id="9939933at2759"/>
<dbReference type="GO" id="GO:0005886">
    <property type="term" value="C:plasma membrane"/>
    <property type="evidence" value="ECO:0007669"/>
    <property type="project" value="TreeGrafter"/>
</dbReference>
<dbReference type="EC" id="3.1.3.78" evidence="4 11"/>
<feature type="transmembrane region" description="Helical" evidence="11">
    <location>
        <begin position="220"/>
        <end position="239"/>
    </location>
</feature>
<dbReference type="GO" id="GO:0046856">
    <property type="term" value="P:phosphatidylinositol dephosphorylation"/>
    <property type="evidence" value="ECO:0007669"/>
    <property type="project" value="InterPro"/>
</dbReference>
<sequence length="254" mass="27879">MADGERSPLLAEVSGLSAAGEELRRAAAYASAPPLPGLPGEAPPPYSPLASPDSSSSPVISCRVCQSLISVEGKMHQHVVKCGVCNEATPIKNAPAGKKYVRCPCNCLLICKVSSQKIACPRPYCKRVINLGPVHPAVGSPAHPTGARVSCGHCGNTFLWTEFTNRTLARCPHCRKVSSIGQRYPRRRSLIWFVFCLLFTFATIGLMVGTWRMAQHNQKLYMLWAFFLLLVLISLLRALHWTCLKISEPLHHYT</sequence>
<evidence type="ECO:0000256" key="5">
    <source>
        <dbReference type="ARBA" id="ARBA00022692"/>
    </source>
</evidence>
<evidence type="ECO:0000256" key="7">
    <source>
        <dbReference type="ARBA" id="ARBA00022801"/>
    </source>
</evidence>
<dbReference type="Pfam" id="PF09788">
    <property type="entry name" value="Tmemb_55A"/>
    <property type="match status" value="1"/>
</dbReference>
<dbReference type="GO" id="GO:0031902">
    <property type="term" value="C:late endosome membrane"/>
    <property type="evidence" value="ECO:0007669"/>
    <property type="project" value="UniProtKB-SubCell"/>
</dbReference>
<organism evidence="13 14">
    <name type="scientific">Astyanax mexicanus</name>
    <name type="common">Blind cave fish</name>
    <name type="synonym">Astyanax fasciatus mexicanus</name>
    <dbReference type="NCBI Taxonomy" id="7994"/>
    <lineage>
        <taxon>Eukaryota</taxon>
        <taxon>Metazoa</taxon>
        <taxon>Chordata</taxon>
        <taxon>Craniata</taxon>
        <taxon>Vertebrata</taxon>
        <taxon>Euteleostomi</taxon>
        <taxon>Actinopterygii</taxon>
        <taxon>Neopterygii</taxon>
        <taxon>Teleostei</taxon>
        <taxon>Ostariophysi</taxon>
        <taxon>Characiformes</taxon>
        <taxon>Characoidei</taxon>
        <taxon>Acestrorhamphidae</taxon>
        <taxon>Acestrorhamphinae</taxon>
        <taxon>Astyanax</taxon>
    </lineage>
</organism>
<keyword evidence="10 11" id="KW-0458">Lysosome</keyword>
<evidence type="ECO:0000256" key="1">
    <source>
        <dbReference type="ARBA" id="ARBA00001261"/>
    </source>
</evidence>
<evidence type="ECO:0000256" key="8">
    <source>
        <dbReference type="ARBA" id="ARBA00022989"/>
    </source>
</evidence>
<dbReference type="Ensembl" id="ENSAMXT00000052119.1">
    <property type="protein sequence ID" value="ENSAMXP00000038408.1"/>
    <property type="gene ID" value="ENSAMXG00000042732.1"/>
</dbReference>
<dbReference type="CTD" id="553253"/>
<name>A0A3B1J856_ASTMX</name>
<evidence type="ECO:0000313" key="14">
    <source>
        <dbReference type="Proteomes" id="UP000018467"/>
    </source>
</evidence>
<comment type="catalytic activity">
    <reaction evidence="1 11">
        <text>a 1,2-diacyl-sn-glycero-3-phospho-(1D-myo-inositol-4,5-bisphosphate) + H2O = a 1,2-diacyl-sn-glycero-3-phospho-(1D-myo-inositol-5-phosphate) + phosphate</text>
        <dbReference type="Rhea" id="RHEA:25674"/>
        <dbReference type="ChEBI" id="CHEBI:15377"/>
        <dbReference type="ChEBI" id="CHEBI:43474"/>
        <dbReference type="ChEBI" id="CHEBI:57795"/>
        <dbReference type="ChEBI" id="CHEBI:58456"/>
        <dbReference type="EC" id="3.1.3.78"/>
    </reaction>
</comment>
<dbReference type="Bgee" id="ENSAMXG00000042732">
    <property type="expression patterns" value="Expressed in intestine and 13 other cell types or tissues"/>
</dbReference>
<evidence type="ECO:0000256" key="6">
    <source>
        <dbReference type="ARBA" id="ARBA00022753"/>
    </source>
</evidence>
<evidence type="ECO:0000256" key="4">
    <source>
        <dbReference type="ARBA" id="ARBA00012936"/>
    </source>
</evidence>
<feature type="transmembrane region" description="Helical" evidence="11">
    <location>
        <begin position="190"/>
        <end position="214"/>
    </location>
</feature>
<evidence type="ECO:0000256" key="11">
    <source>
        <dbReference type="RuleBase" id="RU365008"/>
    </source>
</evidence>
<dbReference type="PANTHER" id="PTHR21014:SF2">
    <property type="entry name" value="TYPE 1 PHOSPHATIDYLINOSITOL 4,5-BISPHOSPHATE 4-PHOSPHATASE"/>
    <property type="match status" value="1"/>
</dbReference>
<reference evidence="14" key="1">
    <citation type="submission" date="2013-03" db="EMBL/GenBank/DDBJ databases">
        <authorList>
            <person name="Jeffery W."/>
            <person name="Warren W."/>
            <person name="Wilson R.K."/>
        </authorList>
    </citation>
    <scope>NUCLEOTIDE SEQUENCE</scope>
    <source>
        <strain evidence="14">female</strain>
    </source>
</reference>
<evidence type="ECO:0000256" key="9">
    <source>
        <dbReference type="ARBA" id="ARBA00023136"/>
    </source>
</evidence>
<keyword evidence="8 11" id="KW-1133">Transmembrane helix</keyword>
<feature type="compositionally biased region" description="Pro residues" evidence="12">
    <location>
        <begin position="34"/>
        <end position="47"/>
    </location>
</feature>
<keyword evidence="9 11" id="KW-0472">Membrane</keyword>
<dbReference type="AlphaFoldDB" id="A0A3B1J856"/>
<keyword evidence="6 11" id="KW-0967">Endosome</keyword>
<reference evidence="13" key="3">
    <citation type="submission" date="2025-08" db="UniProtKB">
        <authorList>
            <consortium name="Ensembl"/>
        </authorList>
    </citation>
    <scope>IDENTIFICATION</scope>
</reference>
<keyword evidence="7 11" id="KW-0378">Hydrolase</keyword>
<keyword evidence="14" id="KW-1185">Reference proteome</keyword>
<dbReference type="GO" id="GO:0005765">
    <property type="term" value="C:lysosomal membrane"/>
    <property type="evidence" value="ECO:0007669"/>
    <property type="project" value="UniProtKB-SubCell"/>
</dbReference>
<dbReference type="InterPro" id="IPR019178">
    <property type="entry name" value="PtdIns-P2-Ptase"/>
</dbReference>
<dbReference type="GO" id="GO:0034597">
    <property type="term" value="F:phosphatidylinositol-4,5-bisphosphate 4-phosphatase activity"/>
    <property type="evidence" value="ECO:0007669"/>
    <property type="project" value="UniProtKB-EC"/>
</dbReference>